<dbReference type="AlphaFoldDB" id="A0A538TCQ0"/>
<reference evidence="6 7" key="1">
    <citation type="journal article" date="2019" name="Nat. Microbiol.">
        <title>Mediterranean grassland soil C-N compound turnover is dependent on rainfall and depth, and is mediated by genomically divergent microorganisms.</title>
        <authorList>
            <person name="Diamond S."/>
            <person name="Andeer P.F."/>
            <person name="Li Z."/>
            <person name="Crits-Christoph A."/>
            <person name="Burstein D."/>
            <person name="Anantharaman K."/>
            <person name="Lane K.R."/>
            <person name="Thomas B.C."/>
            <person name="Pan C."/>
            <person name="Northen T.R."/>
            <person name="Banfield J.F."/>
        </authorList>
    </citation>
    <scope>NUCLEOTIDE SEQUENCE [LARGE SCALE GENOMIC DNA]</scope>
    <source>
        <strain evidence="6">WS_8</strain>
    </source>
</reference>
<evidence type="ECO:0000256" key="3">
    <source>
        <dbReference type="ARBA" id="ARBA00022840"/>
    </source>
</evidence>
<evidence type="ECO:0000256" key="4">
    <source>
        <dbReference type="SAM" id="MobiDB-lite"/>
    </source>
</evidence>
<dbReference type="Gene3D" id="3.40.50.300">
    <property type="entry name" value="P-loop containing nucleotide triphosphate hydrolases"/>
    <property type="match status" value="1"/>
</dbReference>
<dbReference type="PANTHER" id="PTHR30050">
    <property type="entry name" value="CHROMOSOMAL REPLICATION INITIATOR PROTEIN DNAA"/>
    <property type="match status" value="1"/>
</dbReference>
<dbReference type="InterPro" id="IPR002611">
    <property type="entry name" value="IstB_ATP-bd"/>
</dbReference>
<dbReference type="CDD" id="cd00009">
    <property type="entry name" value="AAA"/>
    <property type="match status" value="1"/>
</dbReference>
<dbReference type="InterPro" id="IPR027417">
    <property type="entry name" value="P-loop_NTPase"/>
</dbReference>
<evidence type="ECO:0000313" key="7">
    <source>
        <dbReference type="Proteomes" id="UP000316609"/>
    </source>
</evidence>
<protein>
    <submittedName>
        <fullName evidence="6">AAA family ATPase</fullName>
    </submittedName>
</protein>
<dbReference type="InterPro" id="IPR003593">
    <property type="entry name" value="AAA+_ATPase"/>
</dbReference>
<proteinExistence type="inferred from homology"/>
<dbReference type="GO" id="GO:0005524">
    <property type="term" value="F:ATP binding"/>
    <property type="evidence" value="ECO:0007669"/>
    <property type="project" value="UniProtKB-KW"/>
</dbReference>
<organism evidence="6 7">
    <name type="scientific">Eiseniibacteriota bacterium</name>
    <dbReference type="NCBI Taxonomy" id="2212470"/>
    <lineage>
        <taxon>Bacteria</taxon>
        <taxon>Candidatus Eiseniibacteriota</taxon>
    </lineage>
</organism>
<evidence type="ECO:0000256" key="1">
    <source>
        <dbReference type="ARBA" id="ARBA00008059"/>
    </source>
</evidence>
<keyword evidence="3" id="KW-0067">ATP-binding</keyword>
<sequence length="283" mass="31804">MSSLTAQLERIQDQLQRLRFIRLAEELPALLQEASKKDLPYSDFLEEVFSREIAAKHERHTAMKTTMARFPFQKTLDSFDFKFQPSIDPKVIKELATCRFIADTDNVLLLGPPGVGKTHLAVGLGLKACALGYRTAFTTAAGLIATLTRALSEGRLEERLKLLVQPKLLILDEIGYLPIDRMAANLFFQLVSRRYEKGAILITSNQSLTVWGEVFGDRVIATAILDRLLHHSTIVNIKGESYRLKEKRKAGLLTRSEPFTNLPIPDPEDRNTSALEPASEVDR</sequence>
<dbReference type="SUPFAM" id="SSF52540">
    <property type="entry name" value="P-loop containing nucleoside triphosphate hydrolases"/>
    <property type="match status" value="1"/>
</dbReference>
<gene>
    <name evidence="6" type="ORF">E6K78_12850</name>
</gene>
<comment type="similarity">
    <text evidence="1">Belongs to the IS21/IS1162 putative ATP-binding protein family.</text>
</comment>
<feature type="domain" description="AAA+ ATPase" evidence="5">
    <location>
        <begin position="103"/>
        <end position="235"/>
    </location>
</feature>
<evidence type="ECO:0000313" key="6">
    <source>
        <dbReference type="EMBL" id="TMQ61400.1"/>
    </source>
</evidence>
<evidence type="ECO:0000259" key="5">
    <source>
        <dbReference type="SMART" id="SM00382"/>
    </source>
</evidence>
<comment type="caution">
    <text evidence="6">The sequence shown here is derived from an EMBL/GenBank/DDBJ whole genome shotgun (WGS) entry which is preliminary data.</text>
</comment>
<dbReference type="PANTHER" id="PTHR30050:SF4">
    <property type="entry name" value="ATP-BINDING PROTEIN RV3427C IN INSERTION SEQUENCE-RELATED"/>
    <property type="match status" value="1"/>
</dbReference>
<dbReference type="GO" id="GO:0006260">
    <property type="term" value="P:DNA replication"/>
    <property type="evidence" value="ECO:0007669"/>
    <property type="project" value="TreeGrafter"/>
</dbReference>
<name>A0A538TCQ0_UNCEI</name>
<accession>A0A538TCQ0</accession>
<dbReference type="PIRSF" id="PIRSF003073">
    <property type="entry name" value="DNAC_TnpB_IstB"/>
    <property type="match status" value="1"/>
</dbReference>
<dbReference type="InterPro" id="IPR047661">
    <property type="entry name" value="IstB"/>
</dbReference>
<feature type="region of interest" description="Disordered" evidence="4">
    <location>
        <begin position="255"/>
        <end position="283"/>
    </location>
</feature>
<dbReference type="InterPro" id="IPR028350">
    <property type="entry name" value="DNAC/IstB-like"/>
</dbReference>
<dbReference type="EMBL" id="VBOY01000177">
    <property type="protein sequence ID" value="TMQ61400.1"/>
    <property type="molecule type" value="Genomic_DNA"/>
</dbReference>
<dbReference type="Proteomes" id="UP000316609">
    <property type="component" value="Unassembled WGS sequence"/>
</dbReference>
<dbReference type="NCBIfam" id="NF038214">
    <property type="entry name" value="IS21_help_AAA"/>
    <property type="match status" value="1"/>
</dbReference>
<evidence type="ECO:0000256" key="2">
    <source>
        <dbReference type="ARBA" id="ARBA00022741"/>
    </source>
</evidence>
<dbReference type="Pfam" id="PF01695">
    <property type="entry name" value="IstB_IS21"/>
    <property type="match status" value="1"/>
</dbReference>
<dbReference type="SMART" id="SM00382">
    <property type="entry name" value="AAA"/>
    <property type="match status" value="1"/>
</dbReference>
<keyword evidence="2" id="KW-0547">Nucleotide-binding</keyword>